<dbReference type="PANTHER" id="PTHR31517:SF84">
    <property type="entry name" value="PEROXIDASE"/>
    <property type="match status" value="1"/>
</dbReference>
<comment type="catalytic activity">
    <reaction evidence="1">
        <text>2 a phenolic donor + H2O2 = 2 a phenolic radical donor + 2 H2O</text>
        <dbReference type="Rhea" id="RHEA:56136"/>
        <dbReference type="ChEBI" id="CHEBI:15377"/>
        <dbReference type="ChEBI" id="CHEBI:16240"/>
        <dbReference type="ChEBI" id="CHEBI:139520"/>
        <dbReference type="ChEBI" id="CHEBI:139521"/>
        <dbReference type="EC" id="1.11.1.7"/>
    </reaction>
</comment>
<feature type="binding site" evidence="15">
    <location>
        <position position="248"/>
    </location>
    <ligand>
        <name>Ca(2+)</name>
        <dbReference type="ChEBI" id="CHEBI:29108"/>
        <label>2</label>
    </ligand>
</feature>
<dbReference type="FunFam" id="1.10.520.10:FF:000001">
    <property type="entry name" value="Peroxidase"/>
    <property type="match status" value="1"/>
</dbReference>
<evidence type="ECO:0000256" key="4">
    <source>
        <dbReference type="ARBA" id="ARBA00012313"/>
    </source>
</evidence>
<dbReference type="Gramene" id="PRQ59997">
    <property type="protein sequence ID" value="PRQ59997"/>
    <property type="gene ID" value="RchiOBHm_Chr1g0376321"/>
</dbReference>
<evidence type="ECO:0000256" key="2">
    <source>
        <dbReference type="ARBA" id="ARBA00002322"/>
    </source>
</evidence>
<organism evidence="20 21">
    <name type="scientific">Rosa chinensis</name>
    <name type="common">China rose</name>
    <dbReference type="NCBI Taxonomy" id="74649"/>
    <lineage>
        <taxon>Eukaryota</taxon>
        <taxon>Viridiplantae</taxon>
        <taxon>Streptophyta</taxon>
        <taxon>Embryophyta</taxon>
        <taxon>Tracheophyta</taxon>
        <taxon>Spermatophyta</taxon>
        <taxon>Magnoliopsida</taxon>
        <taxon>eudicotyledons</taxon>
        <taxon>Gunneridae</taxon>
        <taxon>Pentapetalae</taxon>
        <taxon>rosids</taxon>
        <taxon>fabids</taxon>
        <taxon>Rosales</taxon>
        <taxon>Rosaceae</taxon>
        <taxon>Rosoideae</taxon>
        <taxon>Rosoideae incertae sedis</taxon>
        <taxon>Rosa</taxon>
    </lineage>
</organism>
<accession>A0A2P6SMT5</accession>
<dbReference type="InterPro" id="IPR002016">
    <property type="entry name" value="Haem_peroxidase"/>
</dbReference>
<dbReference type="SMR" id="A0A2P6SMT5"/>
<feature type="binding site" evidence="15">
    <location>
        <position position="78"/>
    </location>
    <ligand>
        <name>Ca(2+)</name>
        <dbReference type="ChEBI" id="CHEBI:29108"/>
        <label>1</label>
    </ligand>
</feature>
<evidence type="ECO:0000256" key="14">
    <source>
        <dbReference type="PIRSR" id="PIRSR600823-2"/>
    </source>
</evidence>
<feature type="binding site" evidence="15">
    <location>
        <position position="194"/>
    </location>
    <ligand>
        <name>Ca(2+)</name>
        <dbReference type="ChEBI" id="CHEBI:29108"/>
        <label>2</label>
    </ligand>
</feature>
<dbReference type="PROSITE" id="PS00435">
    <property type="entry name" value="PEROXIDASE_1"/>
    <property type="match status" value="1"/>
</dbReference>
<evidence type="ECO:0000313" key="21">
    <source>
        <dbReference type="Proteomes" id="UP000238479"/>
    </source>
</evidence>
<dbReference type="OMA" id="QRTRWIV"/>
<feature type="disulfide bond" evidence="17">
    <location>
        <begin position="37"/>
        <end position="116"/>
    </location>
</feature>
<feature type="disulfide bond" evidence="17">
    <location>
        <begin position="200"/>
        <end position="232"/>
    </location>
</feature>
<evidence type="ECO:0000256" key="6">
    <source>
        <dbReference type="ARBA" id="ARBA00022617"/>
    </source>
</evidence>
<feature type="disulfide bond" evidence="17">
    <location>
        <begin position="122"/>
        <end position="319"/>
    </location>
</feature>
<dbReference type="Gene3D" id="1.10.520.10">
    <property type="match status" value="1"/>
</dbReference>
<feature type="binding site" description="axial binding residue" evidence="15">
    <location>
        <position position="193"/>
    </location>
    <ligand>
        <name>heme b</name>
        <dbReference type="ChEBI" id="CHEBI:60344"/>
    </ligand>
    <ligandPart>
        <name>Fe</name>
        <dbReference type="ChEBI" id="CHEBI:18248"/>
    </ligandPart>
</feature>
<dbReference type="InterPro" id="IPR036852">
    <property type="entry name" value="Peptidase_S8/S53_dom_sf"/>
</dbReference>
<feature type="chain" id="PRO_5015110256" description="peroxidase" evidence="18">
    <location>
        <begin position="27"/>
        <end position="449"/>
    </location>
</feature>
<evidence type="ECO:0000256" key="1">
    <source>
        <dbReference type="ARBA" id="ARBA00000189"/>
    </source>
</evidence>
<dbReference type="InterPro" id="IPR000823">
    <property type="entry name" value="Peroxidase_pln"/>
</dbReference>
<comment type="caution">
    <text evidence="20">The sequence shown here is derived from an EMBL/GenBank/DDBJ whole genome shotgun (WGS) entry which is preliminary data.</text>
</comment>
<feature type="signal peptide" evidence="18">
    <location>
        <begin position="1"/>
        <end position="26"/>
    </location>
</feature>
<dbReference type="PRINTS" id="PR00461">
    <property type="entry name" value="PLPEROXIDASE"/>
</dbReference>
<keyword evidence="6" id="KW-0349">Heme</keyword>
<evidence type="ECO:0000259" key="19">
    <source>
        <dbReference type="PROSITE" id="PS50873"/>
    </source>
</evidence>
<keyword evidence="18" id="KW-0732">Signal</keyword>
<dbReference type="GO" id="GO:0046872">
    <property type="term" value="F:metal ion binding"/>
    <property type="evidence" value="ECO:0007669"/>
    <property type="project" value="UniProtKB-KW"/>
</dbReference>
<evidence type="ECO:0000256" key="3">
    <source>
        <dbReference type="ARBA" id="ARBA00006873"/>
    </source>
</evidence>
<feature type="binding site" evidence="15">
    <location>
        <position position="69"/>
    </location>
    <ligand>
        <name>Ca(2+)</name>
        <dbReference type="ChEBI" id="CHEBI:29108"/>
        <label>1</label>
    </ligand>
</feature>
<evidence type="ECO:0000256" key="17">
    <source>
        <dbReference type="PIRSR" id="PIRSR600823-5"/>
    </source>
</evidence>
<feature type="binding site" evidence="15">
    <location>
        <position position="74"/>
    </location>
    <ligand>
        <name>Ca(2+)</name>
        <dbReference type="ChEBI" id="CHEBI:29108"/>
        <label>1</label>
    </ligand>
</feature>
<dbReference type="InterPro" id="IPR010255">
    <property type="entry name" value="Haem_peroxidase_sf"/>
</dbReference>
<dbReference type="InterPro" id="IPR019793">
    <property type="entry name" value="Peroxidases_heam-ligand_BS"/>
</dbReference>
<feature type="binding site" evidence="15">
    <location>
        <position position="90"/>
    </location>
    <ligand>
        <name>Ca(2+)</name>
        <dbReference type="ChEBI" id="CHEBI:29108"/>
        <label>1</label>
    </ligand>
</feature>
<dbReference type="Proteomes" id="UP000238479">
    <property type="component" value="Chromosome 1"/>
</dbReference>
<dbReference type="GO" id="GO:0006508">
    <property type="term" value="P:proteolysis"/>
    <property type="evidence" value="ECO:0007669"/>
    <property type="project" value="InterPro"/>
</dbReference>
<keyword evidence="9 20" id="KW-0560">Oxidoreductase</keyword>
<reference evidence="20 21" key="1">
    <citation type="journal article" date="2018" name="Nat. Genet.">
        <title>The Rosa genome provides new insights in the design of modern roses.</title>
        <authorList>
            <person name="Bendahmane M."/>
        </authorList>
    </citation>
    <scope>NUCLEOTIDE SEQUENCE [LARGE SCALE GENOMIC DNA]</scope>
    <source>
        <strain evidence="21">cv. Old Blush</strain>
    </source>
</reference>
<dbReference type="GO" id="GO:0020037">
    <property type="term" value="F:heme binding"/>
    <property type="evidence" value="ECO:0007669"/>
    <property type="project" value="InterPro"/>
</dbReference>
<feature type="site" description="Transition state stabilizer" evidence="16">
    <location>
        <position position="64"/>
    </location>
</feature>
<comment type="function">
    <text evidence="2">Removal of H(2)O(2), oxidation of toxic reductants, biosynthesis and degradation of lignin, suberization, auxin catabolism, response to environmental stresses such as wounding, pathogen attack and oxidative stress. These functions might be dependent on each isozyme/isoform in each plant tissue.</text>
</comment>
<evidence type="ECO:0000256" key="15">
    <source>
        <dbReference type="PIRSR" id="PIRSR600823-3"/>
    </source>
</evidence>
<dbReference type="GO" id="GO:0006979">
    <property type="term" value="P:response to oxidative stress"/>
    <property type="evidence" value="ECO:0007669"/>
    <property type="project" value="InterPro"/>
</dbReference>
<proteinExistence type="inferred from homology"/>
<dbReference type="InterPro" id="IPR033905">
    <property type="entry name" value="Secretory_peroxidase"/>
</dbReference>
<feature type="domain" description="Plant heme peroxidase family profile" evidence="19">
    <location>
        <begin position="27"/>
        <end position="323"/>
    </location>
</feature>
<evidence type="ECO:0000256" key="8">
    <source>
        <dbReference type="ARBA" id="ARBA00022837"/>
    </source>
</evidence>
<evidence type="ECO:0000313" key="20">
    <source>
        <dbReference type="EMBL" id="PRQ59997.1"/>
    </source>
</evidence>
<keyword evidence="12" id="KW-0325">Glycoprotein</keyword>
<dbReference type="PANTHER" id="PTHR31517">
    <property type="match status" value="1"/>
</dbReference>
<evidence type="ECO:0000256" key="11">
    <source>
        <dbReference type="ARBA" id="ARBA00023157"/>
    </source>
</evidence>
<evidence type="ECO:0000256" key="9">
    <source>
        <dbReference type="ARBA" id="ARBA00023002"/>
    </source>
</evidence>
<protein>
    <recommendedName>
        <fullName evidence="4">peroxidase</fullName>
        <ecNumber evidence="4">1.11.1.7</ecNumber>
    </recommendedName>
</protein>
<keyword evidence="5 20" id="KW-0575">Peroxidase</keyword>
<feature type="binding site" evidence="15">
    <location>
        <position position="76"/>
    </location>
    <ligand>
        <name>Ca(2+)</name>
        <dbReference type="ChEBI" id="CHEBI:29108"/>
        <label>1</label>
    </ligand>
</feature>
<dbReference type="GO" id="GO:0140825">
    <property type="term" value="F:lactoperoxidase activity"/>
    <property type="evidence" value="ECO:0007669"/>
    <property type="project" value="UniProtKB-EC"/>
</dbReference>
<dbReference type="PRINTS" id="PR00458">
    <property type="entry name" value="PEROXIDASE"/>
</dbReference>
<evidence type="ECO:0000256" key="5">
    <source>
        <dbReference type="ARBA" id="ARBA00022559"/>
    </source>
</evidence>
<comment type="cofactor">
    <cofactor evidence="15">
        <name>Ca(2+)</name>
        <dbReference type="ChEBI" id="CHEBI:29108"/>
    </cofactor>
    <text evidence="15">Binds 2 calcium ions per subunit.</text>
</comment>
<dbReference type="Pfam" id="PF00141">
    <property type="entry name" value="peroxidase"/>
    <property type="match status" value="1"/>
</dbReference>
<comment type="similarity">
    <text evidence="3">Belongs to the peroxidase family. Ascorbate peroxidase subfamily.</text>
</comment>
<feature type="binding site" evidence="15">
    <location>
        <position position="253"/>
    </location>
    <ligand>
        <name>Ca(2+)</name>
        <dbReference type="ChEBI" id="CHEBI:29108"/>
        <label>2</label>
    </ligand>
</feature>
<dbReference type="GO" id="GO:0004252">
    <property type="term" value="F:serine-type endopeptidase activity"/>
    <property type="evidence" value="ECO:0007669"/>
    <property type="project" value="InterPro"/>
</dbReference>
<evidence type="ECO:0000256" key="7">
    <source>
        <dbReference type="ARBA" id="ARBA00022723"/>
    </source>
</evidence>
<dbReference type="PROSITE" id="PS50873">
    <property type="entry name" value="PEROXIDASE_4"/>
    <property type="match status" value="1"/>
</dbReference>
<dbReference type="EC" id="1.11.1.7" evidence="4"/>
<feature type="binding site" evidence="14">
    <location>
        <position position="163"/>
    </location>
    <ligand>
        <name>substrate</name>
    </ligand>
</feature>
<dbReference type="FunFam" id="1.10.420.10:FF:000006">
    <property type="entry name" value="Peroxidase"/>
    <property type="match status" value="1"/>
</dbReference>
<dbReference type="GO" id="GO:0042744">
    <property type="term" value="P:hydrogen peroxide catabolic process"/>
    <property type="evidence" value="ECO:0007669"/>
    <property type="project" value="InterPro"/>
</dbReference>
<dbReference type="AlphaFoldDB" id="A0A2P6SMT5"/>
<evidence type="ECO:0000256" key="13">
    <source>
        <dbReference type="PIRSR" id="PIRSR600823-1"/>
    </source>
</evidence>
<dbReference type="Gene3D" id="3.40.50.200">
    <property type="entry name" value="Peptidase S8/S53 domain"/>
    <property type="match status" value="1"/>
</dbReference>
<dbReference type="SUPFAM" id="SSF52743">
    <property type="entry name" value="Subtilisin-like"/>
    <property type="match status" value="1"/>
</dbReference>
<dbReference type="STRING" id="74649.A0A2P6SMT5"/>
<evidence type="ECO:0000256" key="12">
    <source>
        <dbReference type="ARBA" id="ARBA00023180"/>
    </source>
</evidence>
<gene>
    <name evidence="20" type="ORF">RchiOBHm_Chr1g0376321</name>
</gene>
<keyword evidence="8 15" id="KW-0106">Calcium</keyword>
<feature type="active site" description="Proton acceptor" evidence="13">
    <location>
        <position position="68"/>
    </location>
</feature>
<evidence type="ECO:0000256" key="10">
    <source>
        <dbReference type="ARBA" id="ARBA00023004"/>
    </source>
</evidence>
<dbReference type="Gene3D" id="1.10.420.10">
    <property type="entry name" value="Peroxidase, domain 2"/>
    <property type="match status" value="1"/>
</dbReference>
<keyword evidence="10 15" id="KW-0408">Iron</keyword>
<dbReference type="CDD" id="cd00693">
    <property type="entry name" value="secretory_peroxidase"/>
    <property type="match status" value="1"/>
</dbReference>
<feature type="disulfide bond" evidence="17">
    <location>
        <begin position="70"/>
        <end position="75"/>
    </location>
</feature>
<evidence type="ECO:0000256" key="16">
    <source>
        <dbReference type="PIRSR" id="PIRSR600823-4"/>
    </source>
</evidence>
<sequence length="449" mass="50067">MAAFAPKTIVFCTFFLLLTTLPRSRAALDVHYYDKTCPQVEKIIFQTVYNASMHDPKVPARILRMFFHDCFIRGCDASLLLDSTPGNQAEKDGPPNISVRSFYVIKEAKAKLEAACPRTVSCADIIGIAARDVVTMSRGPYWNVLKGRKDGRVSRANETINLPAPTFNVSQLIQSFAKRGLGVKELVALSGGHTLGFSHCSSFQARLRNFSSVHDVDPTMDSEFALKLRKQCPKPNRDHGAGELLDSTSSIFDNDYYKRLIGGKGVFGSDQALFGDYRTKWIVESYAKDQSLFFKEFAASMVKLGNVGVIEDGEVRLNCRVLTSYFSLHPTNVNGSRYYNSQKIYDHSEIISPRDSVGHDTHTASIAAGREIAGANIYGLPEGVARGGVPHSRMAVYKVCWAMGCSLADLLAAFDMQLLRELISYLFHSECHHLSAKRRIQWQLELFRH</sequence>
<dbReference type="SUPFAM" id="SSF48113">
    <property type="entry name" value="Heme-dependent peroxidases"/>
    <property type="match status" value="1"/>
</dbReference>
<name>A0A2P6SMT5_ROSCH</name>
<keyword evidence="21" id="KW-1185">Reference proteome</keyword>
<dbReference type="EMBL" id="PDCK01000039">
    <property type="protein sequence ID" value="PRQ59997.1"/>
    <property type="molecule type" value="Genomic_DNA"/>
</dbReference>
<evidence type="ECO:0000256" key="18">
    <source>
        <dbReference type="SAM" id="SignalP"/>
    </source>
</evidence>
<keyword evidence="7 15" id="KW-0479">Metal-binding</keyword>
<keyword evidence="11 17" id="KW-1015">Disulfide bond</keyword>
<comment type="cofactor">
    <cofactor evidence="15">
        <name>heme b</name>
        <dbReference type="ChEBI" id="CHEBI:60344"/>
    </cofactor>
    <text evidence="15">Binds 1 heme b (iron(II)-protoporphyrin IX) group per subunit.</text>
</comment>